<dbReference type="PROSITE" id="PS00141">
    <property type="entry name" value="ASP_PROTEASE"/>
    <property type="match status" value="1"/>
</dbReference>
<keyword evidence="4" id="KW-0378">Hydrolase</keyword>
<dbReference type="GO" id="GO:0006508">
    <property type="term" value="P:proteolysis"/>
    <property type="evidence" value="ECO:0007669"/>
    <property type="project" value="UniProtKB-KW"/>
</dbReference>
<dbReference type="Proteomes" id="UP001140453">
    <property type="component" value="Unassembled WGS sequence"/>
</dbReference>
<dbReference type="PANTHER" id="PTHR47966:SF47">
    <property type="entry name" value="ENDOPEPTIDASE, PUTATIVE (AFU_ORTHOLOGUE AFUA_3G01220)-RELATED"/>
    <property type="match status" value="1"/>
</dbReference>
<organism evidence="7 8">
    <name type="scientific">Gnomoniopsis smithogilvyi</name>
    <dbReference type="NCBI Taxonomy" id="1191159"/>
    <lineage>
        <taxon>Eukaryota</taxon>
        <taxon>Fungi</taxon>
        <taxon>Dikarya</taxon>
        <taxon>Ascomycota</taxon>
        <taxon>Pezizomycotina</taxon>
        <taxon>Sordariomycetes</taxon>
        <taxon>Sordariomycetidae</taxon>
        <taxon>Diaporthales</taxon>
        <taxon>Gnomoniaceae</taxon>
        <taxon>Gnomoniopsis</taxon>
    </lineage>
</organism>
<keyword evidence="8" id="KW-1185">Reference proteome</keyword>
<keyword evidence="2 4" id="KW-0064">Aspartyl protease</keyword>
<sequence>MALSILVFCLYIFTHTESVIGSSTTSPGSNSGSNCPDKVIGAREPVLVDLFGPSYIAHVTVGSKTVPLLIDTGSSDIWVVPSNFTCLDAESHVIEQAACGFPSYVNDTFSGNEIPETYLSIIYGNGQFTHGPYGLESVSLGDITVPNQQIALPSEGYIKVASGDFSGILGLGYPGMVAARAGKDPKAYVNNTDPMAAYDTWLVNAVKQNLTAPLFSMALNMNGGGLLAIGGVVDVPIQGDFAVTSILMRNLINDTRADTELTYYTIIAEDYIINGERFSKLSTDEEIPSGKIFPVIVDSGFTTCPLPPSLVTLFYDAFISAPQVVEIEGQAMFAAPCDTDKVPTFSVQIGGQMIEMSRDTLLVARMNTTENGTTMCALGLQPGIEEAGLLGDTFLSNVVAVFDVGESEMRFAQRSFEGAVSEELSSPVLKRLKDEL</sequence>
<proteinExistence type="inferred from homology"/>
<protein>
    <recommendedName>
        <fullName evidence="6">Peptidase A1 domain-containing protein</fullName>
    </recommendedName>
</protein>
<dbReference type="EMBL" id="JAPEVB010000003">
    <property type="protein sequence ID" value="KAJ4391511.1"/>
    <property type="molecule type" value="Genomic_DNA"/>
</dbReference>
<reference evidence="7" key="1">
    <citation type="submission" date="2022-10" db="EMBL/GenBank/DDBJ databases">
        <title>Tapping the CABI collections for fungal endophytes: first genome assemblies for Collariella, Neodidymelliopsis, Ascochyta clinopodiicola, Didymella pomorum, Didymosphaeria variabile, Neocosmospora piperis and Neocucurbitaria cava.</title>
        <authorList>
            <person name="Hill R."/>
        </authorList>
    </citation>
    <scope>NUCLEOTIDE SEQUENCE</scope>
    <source>
        <strain evidence="7">IMI 355082</strain>
    </source>
</reference>
<feature type="active site" evidence="3">
    <location>
        <position position="71"/>
    </location>
</feature>
<dbReference type="AlphaFoldDB" id="A0A9W8YSC5"/>
<evidence type="ECO:0000259" key="6">
    <source>
        <dbReference type="PROSITE" id="PS51767"/>
    </source>
</evidence>
<dbReference type="Gene3D" id="2.40.70.10">
    <property type="entry name" value="Acid Proteases"/>
    <property type="match status" value="2"/>
</dbReference>
<keyword evidence="5" id="KW-0732">Signal</keyword>
<dbReference type="Pfam" id="PF00026">
    <property type="entry name" value="Asp"/>
    <property type="match status" value="1"/>
</dbReference>
<evidence type="ECO:0000313" key="7">
    <source>
        <dbReference type="EMBL" id="KAJ4391511.1"/>
    </source>
</evidence>
<feature type="active site" evidence="3">
    <location>
        <position position="298"/>
    </location>
</feature>
<keyword evidence="4" id="KW-0645">Protease</keyword>
<dbReference type="CDD" id="cd05471">
    <property type="entry name" value="pepsin_like"/>
    <property type="match status" value="1"/>
</dbReference>
<dbReference type="InterPro" id="IPR001969">
    <property type="entry name" value="Aspartic_peptidase_AS"/>
</dbReference>
<dbReference type="GO" id="GO:0004190">
    <property type="term" value="F:aspartic-type endopeptidase activity"/>
    <property type="evidence" value="ECO:0007669"/>
    <property type="project" value="UniProtKB-KW"/>
</dbReference>
<dbReference type="InterPro" id="IPR034164">
    <property type="entry name" value="Pepsin-like_dom"/>
</dbReference>
<feature type="chain" id="PRO_5040738748" description="Peptidase A1 domain-containing protein" evidence="5">
    <location>
        <begin position="19"/>
        <end position="436"/>
    </location>
</feature>
<dbReference type="SUPFAM" id="SSF50630">
    <property type="entry name" value="Acid proteases"/>
    <property type="match status" value="1"/>
</dbReference>
<comment type="similarity">
    <text evidence="1 4">Belongs to the peptidase A1 family.</text>
</comment>
<evidence type="ECO:0000313" key="8">
    <source>
        <dbReference type="Proteomes" id="UP001140453"/>
    </source>
</evidence>
<dbReference type="PANTHER" id="PTHR47966">
    <property type="entry name" value="BETA-SITE APP-CLEAVING ENZYME, ISOFORM A-RELATED"/>
    <property type="match status" value="1"/>
</dbReference>
<dbReference type="OrthoDB" id="15189at2759"/>
<evidence type="ECO:0000256" key="1">
    <source>
        <dbReference type="ARBA" id="ARBA00007447"/>
    </source>
</evidence>
<name>A0A9W8YSC5_9PEZI</name>
<evidence type="ECO:0000256" key="3">
    <source>
        <dbReference type="PIRSR" id="PIRSR601461-1"/>
    </source>
</evidence>
<dbReference type="InterPro" id="IPR021109">
    <property type="entry name" value="Peptidase_aspartic_dom_sf"/>
</dbReference>
<feature type="signal peptide" evidence="5">
    <location>
        <begin position="1"/>
        <end position="18"/>
    </location>
</feature>
<comment type="caution">
    <text evidence="7">The sequence shown here is derived from an EMBL/GenBank/DDBJ whole genome shotgun (WGS) entry which is preliminary data.</text>
</comment>
<evidence type="ECO:0000256" key="2">
    <source>
        <dbReference type="ARBA" id="ARBA00022750"/>
    </source>
</evidence>
<dbReference type="GO" id="GO:0000324">
    <property type="term" value="C:fungal-type vacuole"/>
    <property type="evidence" value="ECO:0007669"/>
    <property type="project" value="TreeGrafter"/>
</dbReference>
<dbReference type="PROSITE" id="PS51767">
    <property type="entry name" value="PEPTIDASE_A1"/>
    <property type="match status" value="1"/>
</dbReference>
<accession>A0A9W8YSC5</accession>
<dbReference type="InterPro" id="IPR001461">
    <property type="entry name" value="Aspartic_peptidase_A1"/>
</dbReference>
<evidence type="ECO:0000256" key="5">
    <source>
        <dbReference type="SAM" id="SignalP"/>
    </source>
</evidence>
<evidence type="ECO:0000256" key="4">
    <source>
        <dbReference type="RuleBase" id="RU000454"/>
    </source>
</evidence>
<feature type="domain" description="Peptidase A1" evidence="6">
    <location>
        <begin position="55"/>
        <end position="412"/>
    </location>
</feature>
<dbReference type="PRINTS" id="PR00792">
    <property type="entry name" value="PEPSIN"/>
</dbReference>
<dbReference type="InterPro" id="IPR033121">
    <property type="entry name" value="PEPTIDASE_A1"/>
</dbReference>
<gene>
    <name evidence="7" type="ORF">N0V93_005129</name>
</gene>